<dbReference type="NCBIfam" id="TIGR01515">
    <property type="entry name" value="branching_enzym"/>
    <property type="match status" value="1"/>
</dbReference>
<keyword evidence="8 10" id="KW-0320">Glycogen biosynthesis</keyword>
<comment type="catalytic activity">
    <reaction evidence="1 10">
        <text>Transfers a segment of a (1-&gt;4)-alpha-D-glucan chain to a primary hydroxy group in a similar glucan chain.</text>
        <dbReference type="EC" id="2.4.1.18"/>
    </reaction>
</comment>
<evidence type="ECO:0000256" key="10">
    <source>
        <dbReference type="HAMAP-Rule" id="MF_00685"/>
    </source>
</evidence>
<evidence type="ECO:0000256" key="7">
    <source>
        <dbReference type="ARBA" id="ARBA00022679"/>
    </source>
</evidence>
<dbReference type="CDD" id="cd02855">
    <property type="entry name" value="E_set_GBE_prok_N"/>
    <property type="match status" value="1"/>
</dbReference>
<reference evidence="14" key="1">
    <citation type="submission" date="2010-11" db="EMBL/GenBank/DDBJ databases">
        <title>The complete genome of Mahella australiensis DSM 15567.</title>
        <authorList>
            <consortium name="US DOE Joint Genome Institute (JGI-PGF)"/>
            <person name="Lucas S."/>
            <person name="Copeland A."/>
            <person name="Lapidus A."/>
            <person name="Bruce D."/>
            <person name="Goodwin L."/>
            <person name="Pitluck S."/>
            <person name="Kyrpides N."/>
            <person name="Mavromatis K."/>
            <person name="Pagani I."/>
            <person name="Ivanova N."/>
            <person name="Teshima H."/>
            <person name="Brettin T."/>
            <person name="Detter J.C."/>
            <person name="Han C."/>
            <person name="Tapia R."/>
            <person name="Land M."/>
            <person name="Hauser L."/>
            <person name="Markowitz V."/>
            <person name="Cheng J.-F."/>
            <person name="Hugenholtz P."/>
            <person name="Woyke T."/>
            <person name="Wu D."/>
            <person name="Spring S."/>
            <person name="Pukall R."/>
            <person name="Steenblock K."/>
            <person name="Schneider S."/>
            <person name="Klenk H.-P."/>
            <person name="Eisen J.A."/>
        </authorList>
    </citation>
    <scope>NUCLEOTIDE SEQUENCE [LARGE SCALE GENOMIC DNA]</scope>
    <source>
        <strain evidence="14">DSM 15567 / CIP 107919 / 50-1 BON</strain>
    </source>
</reference>
<evidence type="ECO:0000313" key="13">
    <source>
        <dbReference type="EMBL" id="AEE97158.1"/>
    </source>
</evidence>
<dbReference type="EMBL" id="CP002360">
    <property type="protein sequence ID" value="AEE97158.1"/>
    <property type="molecule type" value="Genomic_DNA"/>
</dbReference>
<dbReference type="Gene3D" id="3.20.20.80">
    <property type="entry name" value="Glycosidases"/>
    <property type="match status" value="1"/>
</dbReference>
<dbReference type="GO" id="GO:0003844">
    <property type="term" value="F:1,4-alpha-glucan branching enzyme activity"/>
    <property type="evidence" value="ECO:0007669"/>
    <property type="project" value="UniProtKB-UniRule"/>
</dbReference>
<dbReference type="KEGG" id="mas:Mahau_1982"/>
<reference evidence="13 14" key="2">
    <citation type="journal article" date="2011" name="Stand. Genomic Sci.">
        <title>Complete genome sequence of Mahella australiensis type strain (50-1 BON).</title>
        <authorList>
            <person name="Sikorski J."/>
            <person name="Teshima H."/>
            <person name="Nolan M."/>
            <person name="Lucas S."/>
            <person name="Hammon N."/>
            <person name="Deshpande S."/>
            <person name="Cheng J.F."/>
            <person name="Pitluck S."/>
            <person name="Liolios K."/>
            <person name="Pagani I."/>
            <person name="Ivanova N."/>
            <person name="Huntemann M."/>
            <person name="Mavromatis K."/>
            <person name="Ovchinikova G."/>
            <person name="Pati A."/>
            <person name="Tapia R."/>
            <person name="Han C."/>
            <person name="Goodwin L."/>
            <person name="Chen A."/>
            <person name="Palaniappan K."/>
            <person name="Land M."/>
            <person name="Hauser L."/>
            <person name="Ngatchou-Djao O.D."/>
            <person name="Rohde M."/>
            <person name="Pukall R."/>
            <person name="Spring S."/>
            <person name="Abt B."/>
            <person name="Goker M."/>
            <person name="Detter J.C."/>
            <person name="Woyke T."/>
            <person name="Bristow J."/>
            <person name="Markowitz V."/>
            <person name="Hugenholtz P."/>
            <person name="Eisen J.A."/>
            <person name="Kyrpides N.C."/>
            <person name="Klenk H.P."/>
            <person name="Lapidus A."/>
        </authorList>
    </citation>
    <scope>NUCLEOTIDE SEQUENCE [LARGE SCALE GENOMIC DNA]</scope>
    <source>
        <strain evidence="14">DSM 15567 / CIP 107919 / 50-1 BON</strain>
    </source>
</reference>
<evidence type="ECO:0000256" key="9">
    <source>
        <dbReference type="ARBA" id="ARBA00023277"/>
    </source>
</evidence>
<dbReference type="FunFam" id="2.60.40.1180:FF:000002">
    <property type="entry name" value="1,4-alpha-glucan branching enzyme GlgB"/>
    <property type="match status" value="1"/>
</dbReference>
<keyword evidence="7 10" id="KW-0808">Transferase</keyword>
<dbReference type="InterPro" id="IPR006407">
    <property type="entry name" value="GlgB"/>
</dbReference>
<evidence type="ECO:0000256" key="3">
    <source>
        <dbReference type="ARBA" id="ARBA00004964"/>
    </source>
</evidence>
<dbReference type="HOGENOM" id="CLU_004245_3_2_9"/>
<sequence length="632" mass="73843">MARNIVKKGDMKRFHAGQHYECYEFMGAHISQEGGQNGVRFTTWAPNARSVSVTGDFNDWHGGEPYVLERISEGGLWSAFISGISEGDIYKYEIISPEGKRLLKADPYAFYAEKRPNTASIVANPMPFSWNDEGWLNKRAQIDIYKSPLNIYEVHMGSWRRKENGEFLTYAELANLLPKYARDMGYTHIELMPIMEHPLDASWGYLITGYYAVTSRYGTIDEFKYFINACHENGIGVILDWVPGHFCKDAHGLYRYDGTPLYEYQDPRRAETEGWGAANFDLGRPEVKSFLISNAFYWLKEFHVDGFRVDAVANMLYLDYGKQDGQWVPNIYGGRENLESIGFLHQLNEALFKEYPDLIMIAEESTTWPMVSKPVYVGGLGFNFKWNMGWMNDTLKYITMDPIYRKYYHSLMTFSMMYHYSENFILPISHDEVVHGKKALVDKMWGDYWNKFAGLRAYMLYMYTHPGKKTIFMGCEFAQFIEWRFYEQLEWFLIERFDMHKKIHDFFKTLNHFYLENPALWQLDYYAEGFEWIDPNNTEQSIFVYMRKTDHPSDTLVIICNFTPIVYYDYKIGVPYPGAYDEVLNTDDIGFGGSGQVMGQTLYAEEGRWHNQDYHLTIKVPPMAGVVLKAHF</sequence>
<organism evidence="13 14">
    <name type="scientific">Mahella australiensis (strain DSM 15567 / CIP 107919 / 50-1 BON)</name>
    <dbReference type="NCBI Taxonomy" id="697281"/>
    <lineage>
        <taxon>Bacteria</taxon>
        <taxon>Bacillati</taxon>
        <taxon>Bacillota</taxon>
        <taxon>Clostridia</taxon>
        <taxon>Thermoanaerobacterales</taxon>
        <taxon>Thermoanaerobacterales Family IV. Incertae Sedis</taxon>
        <taxon>Mahella</taxon>
    </lineage>
</organism>
<evidence type="ECO:0000259" key="12">
    <source>
        <dbReference type="SMART" id="SM00642"/>
    </source>
</evidence>
<dbReference type="STRING" id="697281.Mahau_1982"/>
<dbReference type="InterPro" id="IPR004193">
    <property type="entry name" value="Glyco_hydro_13_N"/>
</dbReference>
<protein>
    <recommendedName>
        <fullName evidence="10">1,4-alpha-glucan branching enzyme GlgB</fullName>
        <ecNumber evidence="10">2.4.1.18</ecNumber>
    </recommendedName>
    <alternativeName>
        <fullName evidence="10">1,4-alpha-D-glucan:1,4-alpha-D-glucan 6-glucosyl-transferase</fullName>
    </alternativeName>
    <alternativeName>
        <fullName evidence="10">Alpha-(1-&gt;4)-glucan branching enzyme</fullName>
    </alternativeName>
    <alternativeName>
        <fullName evidence="10">Glycogen branching enzyme</fullName>
        <shortName evidence="10">BE</shortName>
    </alternativeName>
</protein>
<comment type="pathway">
    <text evidence="3 10">Glycan biosynthesis; glycogen biosynthesis.</text>
</comment>
<evidence type="ECO:0000256" key="5">
    <source>
        <dbReference type="ARBA" id="ARBA00022600"/>
    </source>
</evidence>
<evidence type="ECO:0000256" key="1">
    <source>
        <dbReference type="ARBA" id="ARBA00000826"/>
    </source>
</evidence>
<dbReference type="InterPro" id="IPR013783">
    <property type="entry name" value="Ig-like_fold"/>
</dbReference>
<dbReference type="GO" id="GO:0004553">
    <property type="term" value="F:hydrolase activity, hydrolyzing O-glycosyl compounds"/>
    <property type="evidence" value="ECO:0007669"/>
    <property type="project" value="InterPro"/>
</dbReference>
<feature type="active site" description="Nucleophile" evidence="10 11">
    <location>
        <position position="310"/>
    </location>
</feature>
<dbReference type="UniPathway" id="UPA00164"/>
<evidence type="ECO:0000256" key="11">
    <source>
        <dbReference type="PIRSR" id="PIRSR000463-1"/>
    </source>
</evidence>
<evidence type="ECO:0000256" key="6">
    <source>
        <dbReference type="ARBA" id="ARBA00022676"/>
    </source>
</evidence>
<dbReference type="HAMAP" id="MF_00685">
    <property type="entry name" value="GlgB"/>
    <property type="match status" value="1"/>
</dbReference>
<dbReference type="SMART" id="SM00642">
    <property type="entry name" value="Aamy"/>
    <property type="match status" value="1"/>
</dbReference>
<dbReference type="InterPro" id="IPR037439">
    <property type="entry name" value="Branching_enzy"/>
</dbReference>
<dbReference type="SUPFAM" id="SSF51011">
    <property type="entry name" value="Glycosyl hydrolase domain"/>
    <property type="match status" value="1"/>
</dbReference>
<keyword evidence="5 10" id="KW-0321">Glycogen metabolism</keyword>
<dbReference type="SUPFAM" id="SSF51445">
    <property type="entry name" value="(Trans)glycosidases"/>
    <property type="match status" value="1"/>
</dbReference>
<dbReference type="NCBIfam" id="NF008967">
    <property type="entry name" value="PRK12313.1"/>
    <property type="match status" value="1"/>
</dbReference>
<feature type="active site" description="Proton donor" evidence="10 11">
    <location>
        <position position="363"/>
    </location>
</feature>
<comment type="subunit">
    <text evidence="10">Monomer.</text>
</comment>
<dbReference type="CDD" id="cd11322">
    <property type="entry name" value="AmyAc_Glg_BE"/>
    <property type="match status" value="1"/>
</dbReference>
<dbReference type="FunFam" id="3.20.20.80:FF:000003">
    <property type="entry name" value="1,4-alpha-glucan branching enzyme GlgB"/>
    <property type="match status" value="1"/>
</dbReference>
<dbReference type="eggNOG" id="COG0296">
    <property type="taxonomic scope" value="Bacteria"/>
</dbReference>
<dbReference type="InterPro" id="IPR014756">
    <property type="entry name" value="Ig_E-set"/>
</dbReference>
<dbReference type="GO" id="GO:0043169">
    <property type="term" value="F:cation binding"/>
    <property type="evidence" value="ECO:0007669"/>
    <property type="project" value="InterPro"/>
</dbReference>
<dbReference type="Pfam" id="PF02806">
    <property type="entry name" value="Alpha-amylase_C"/>
    <property type="match status" value="1"/>
</dbReference>
<dbReference type="InterPro" id="IPR006047">
    <property type="entry name" value="GH13_cat_dom"/>
</dbReference>
<comment type="function">
    <text evidence="2 10">Catalyzes the formation of the alpha-1,6-glucosidic linkages in glycogen by scission of a 1,4-alpha-linked oligosaccharide from growing alpha-1,4-glucan chains and the subsequent attachment of the oligosaccharide to the alpha-1,6 position.</text>
</comment>
<evidence type="ECO:0000256" key="4">
    <source>
        <dbReference type="ARBA" id="ARBA00009000"/>
    </source>
</evidence>
<dbReference type="Gene3D" id="2.60.40.10">
    <property type="entry name" value="Immunoglobulins"/>
    <property type="match status" value="1"/>
</dbReference>
<dbReference type="PANTHER" id="PTHR43651:SF3">
    <property type="entry name" value="1,4-ALPHA-GLUCAN-BRANCHING ENZYME"/>
    <property type="match status" value="1"/>
</dbReference>
<dbReference type="InterPro" id="IPR013780">
    <property type="entry name" value="Glyco_hydro_b"/>
</dbReference>
<dbReference type="NCBIfam" id="NF003811">
    <property type="entry name" value="PRK05402.1"/>
    <property type="match status" value="1"/>
</dbReference>
<accession>F4A219</accession>
<proteinExistence type="inferred from homology"/>
<evidence type="ECO:0000256" key="2">
    <source>
        <dbReference type="ARBA" id="ARBA00002953"/>
    </source>
</evidence>
<dbReference type="InterPro" id="IPR044143">
    <property type="entry name" value="GlgB_N_E_set_prok"/>
</dbReference>
<keyword evidence="9 10" id="KW-0119">Carbohydrate metabolism</keyword>
<dbReference type="SUPFAM" id="SSF81296">
    <property type="entry name" value="E set domains"/>
    <property type="match status" value="1"/>
</dbReference>
<dbReference type="PIRSF" id="PIRSF000463">
    <property type="entry name" value="GlgB"/>
    <property type="match status" value="1"/>
</dbReference>
<keyword evidence="14" id="KW-1185">Reference proteome</keyword>
<name>F4A219_MAHA5</name>
<keyword evidence="6 10" id="KW-0328">Glycosyltransferase</keyword>
<dbReference type="GO" id="GO:0005978">
    <property type="term" value="P:glycogen biosynthetic process"/>
    <property type="evidence" value="ECO:0007669"/>
    <property type="project" value="UniProtKB-UniRule"/>
</dbReference>
<dbReference type="AlphaFoldDB" id="F4A219"/>
<gene>
    <name evidence="10" type="primary">glgB</name>
    <name evidence="13" type="ordered locus">Mahau_1982</name>
</gene>
<evidence type="ECO:0000313" key="14">
    <source>
        <dbReference type="Proteomes" id="UP000008457"/>
    </source>
</evidence>
<dbReference type="Proteomes" id="UP000008457">
    <property type="component" value="Chromosome"/>
</dbReference>
<dbReference type="OrthoDB" id="9800174at2"/>
<comment type="similarity">
    <text evidence="4 10">Belongs to the glycosyl hydrolase 13 family. GlgB subfamily.</text>
</comment>
<feature type="domain" description="Glycosyl hydrolase family 13 catalytic" evidence="12">
    <location>
        <begin position="153"/>
        <end position="514"/>
    </location>
</feature>
<dbReference type="PANTHER" id="PTHR43651">
    <property type="entry name" value="1,4-ALPHA-GLUCAN-BRANCHING ENZYME"/>
    <property type="match status" value="1"/>
</dbReference>
<dbReference type="Gene3D" id="2.60.40.1180">
    <property type="entry name" value="Golgi alpha-mannosidase II"/>
    <property type="match status" value="1"/>
</dbReference>
<dbReference type="GO" id="GO:0005829">
    <property type="term" value="C:cytosol"/>
    <property type="evidence" value="ECO:0007669"/>
    <property type="project" value="TreeGrafter"/>
</dbReference>
<evidence type="ECO:0000256" key="8">
    <source>
        <dbReference type="ARBA" id="ARBA00023056"/>
    </source>
</evidence>
<dbReference type="Pfam" id="PF00128">
    <property type="entry name" value="Alpha-amylase"/>
    <property type="match status" value="1"/>
</dbReference>
<dbReference type="InterPro" id="IPR006048">
    <property type="entry name" value="A-amylase/branching_C"/>
</dbReference>
<dbReference type="EC" id="2.4.1.18" evidence="10"/>
<dbReference type="Pfam" id="PF02922">
    <property type="entry name" value="CBM_48"/>
    <property type="match status" value="1"/>
</dbReference>
<dbReference type="RefSeq" id="WP_013781586.1">
    <property type="nucleotide sequence ID" value="NC_015520.1"/>
</dbReference>
<dbReference type="InterPro" id="IPR017853">
    <property type="entry name" value="GH"/>
</dbReference>